<keyword evidence="7 9" id="KW-0733">Signal recognition particle</keyword>
<evidence type="ECO:0000256" key="1">
    <source>
        <dbReference type="ARBA" id="ARBA00004240"/>
    </source>
</evidence>
<dbReference type="InterPro" id="IPR031545">
    <property type="entry name" value="SRP72_TPR-like"/>
</dbReference>
<evidence type="ECO:0000256" key="8">
    <source>
        <dbReference type="ARBA" id="ARBA00023274"/>
    </source>
</evidence>
<evidence type="ECO:0000259" key="11">
    <source>
        <dbReference type="Pfam" id="PF08492"/>
    </source>
</evidence>
<dbReference type="Pfam" id="PF17004">
    <property type="entry name" value="SRP_TPR_like"/>
    <property type="match status" value="1"/>
</dbReference>
<dbReference type="STRING" id="1198029.A0A1U7LUR7"/>
<evidence type="ECO:0000256" key="9">
    <source>
        <dbReference type="PIRNR" id="PIRNR038922"/>
    </source>
</evidence>
<dbReference type="PANTHER" id="PTHR14094">
    <property type="entry name" value="SIGNAL RECOGNITION PARTICLE 72"/>
    <property type="match status" value="1"/>
</dbReference>
<evidence type="ECO:0000256" key="10">
    <source>
        <dbReference type="SAM" id="MobiDB-lite"/>
    </source>
</evidence>
<feature type="region of interest" description="Disordered" evidence="10">
    <location>
        <begin position="511"/>
        <end position="615"/>
    </location>
</feature>
<protein>
    <recommendedName>
        <fullName evidence="4 9">Signal recognition particle subunit SRP72</fullName>
    </recommendedName>
</protein>
<dbReference type="InterPro" id="IPR013699">
    <property type="entry name" value="Signal_recog_part_SRP72_RNA-bd"/>
</dbReference>
<dbReference type="OrthoDB" id="5421607at2759"/>
<accession>A0A1U7LUR7</accession>
<keyword evidence="13" id="KW-1185">Reference proteome</keyword>
<dbReference type="Gene3D" id="1.25.40.10">
    <property type="entry name" value="Tetratricopeptide repeat domain"/>
    <property type="match status" value="1"/>
</dbReference>
<evidence type="ECO:0000256" key="3">
    <source>
        <dbReference type="ARBA" id="ARBA00007676"/>
    </source>
</evidence>
<dbReference type="EMBL" id="LXFE01000206">
    <property type="protein sequence ID" value="OLL26323.1"/>
    <property type="molecule type" value="Genomic_DNA"/>
</dbReference>
<dbReference type="Pfam" id="PF08492">
    <property type="entry name" value="SRP72"/>
    <property type="match status" value="1"/>
</dbReference>
<proteinExistence type="inferred from homology"/>
<dbReference type="OMA" id="NDMKVLA"/>
<comment type="similarity">
    <text evidence="3 9">Belongs to the SRP72 family.</text>
</comment>
<dbReference type="InterPro" id="IPR011990">
    <property type="entry name" value="TPR-like_helical_dom_sf"/>
</dbReference>
<reference evidence="12 13" key="1">
    <citation type="submission" date="2016-04" db="EMBL/GenBank/DDBJ databases">
        <title>Evolutionary innovation and constraint leading to complex multicellularity in the Ascomycota.</title>
        <authorList>
            <person name="Cisse O."/>
            <person name="Nguyen A."/>
            <person name="Hewitt D.A."/>
            <person name="Jedd G."/>
            <person name="Stajich J.E."/>
        </authorList>
    </citation>
    <scope>NUCLEOTIDE SEQUENCE [LARGE SCALE GENOMIC DNA]</scope>
    <source>
        <strain evidence="12 13">DAH-3</strain>
    </source>
</reference>
<sequence length="615" mass="67976">MTKKLSDLLSQLSLARSADSHEKVLQLAESILAQKPEDQVALKAKVTALIKLDKYEAAMPLTERISGPAGKLFKGYCLYRLGRSEDLEAIEGPGRGLLHVKAQMAYKAESFEKASAIYAQLIAGKAEVSNEDSDLAINSKATIANLAWNHKSITKFPTLSEPSVSHEDLFNQACLHIAQNSFQSARVLLDKAKDLCQRLDFDLSDMKTELAPINSQIAYVNQILGSHAESLAGYDAVLQDESLDSTTEAIISNNKLASQGSENPYLAFRLFEREKTTFPDLKLSCFQSHLFQRNELAVKLQAGRTRLAKNAANRFQHSEDMAMVISILKMHKPSQAIKSLDQILEKEPGNIFVALAAIQLKLQYKKRMNAVSTLERLLCTLTDDQKYIPGLVGLAVALYDKIGNRVASLDILEKARRFWVGKNSGEHLDLIQYAGLVKLNEAISFGNKEDAQAIASNFKSLARLIPGDQRAIAGLVAVYSFLDPKRTLQYVEGLPPVESFTRDIDVEELEKAGVPLSESHKRPAESCTFESEKKKKKKRKPLLPKNLDPSKEIDPERWLPKRERSSYYSKGKKTKRNGPGGATQGGPVESSGLQLAPSVVLSGGSIKNKKKKGRK</sequence>
<evidence type="ECO:0000256" key="2">
    <source>
        <dbReference type="ARBA" id="ARBA00004496"/>
    </source>
</evidence>
<evidence type="ECO:0000256" key="7">
    <source>
        <dbReference type="ARBA" id="ARBA00023135"/>
    </source>
</evidence>
<comment type="function">
    <text evidence="9">Component of the signal recognition particle (SRP) complex, a ribonucleoprotein complex that mediates the cotranslational targeting of secretory and membrane proteins to the endoplasmic reticulum (ER).</text>
</comment>
<dbReference type="GO" id="GO:0008312">
    <property type="term" value="F:7S RNA binding"/>
    <property type="evidence" value="ECO:0007669"/>
    <property type="project" value="InterPro"/>
</dbReference>
<dbReference type="GO" id="GO:0005786">
    <property type="term" value="C:signal recognition particle, endoplasmic reticulum targeting"/>
    <property type="evidence" value="ECO:0007669"/>
    <property type="project" value="UniProtKB-UniRule"/>
</dbReference>
<dbReference type="PANTHER" id="PTHR14094:SF9">
    <property type="entry name" value="SIGNAL RECOGNITION PARTICLE SUBUNIT SRP72"/>
    <property type="match status" value="1"/>
</dbReference>
<gene>
    <name evidence="12" type="ORF">NEOLI_000400</name>
</gene>
<evidence type="ECO:0000313" key="12">
    <source>
        <dbReference type="EMBL" id="OLL26323.1"/>
    </source>
</evidence>
<keyword evidence="8 9" id="KW-0687">Ribonucleoprotein</keyword>
<evidence type="ECO:0000256" key="6">
    <source>
        <dbReference type="ARBA" id="ARBA00022824"/>
    </source>
</evidence>
<dbReference type="GO" id="GO:0006614">
    <property type="term" value="P:SRP-dependent cotranslational protein targeting to membrane"/>
    <property type="evidence" value="ECO:0007669"/>
    <property type="project" value="UniProtKB-UniRule"/>
</dbReference>
<feature type="compositionally biased region" description="Basic and acidic residues" evidence="10">
    <location>
        <begin position="548"/>
        <end position="565"/>
    </location>
</feature>
<organism evidence="12 13">
    <name type="scientific">Neolecta irregularis (strain DAH-3)</name>
    <dbReference type="NCBI Taxonomy" id="1198029"/>
    <lineage>
        <taxon>Eukaryota</taxon>
        <taxon>Fungi</taxon>
        <taxon>Dikarya</taxon>
        <taxon>Ascomycota</taxon>
        <taxon>Taphrinomycotina</taxon>
        <taxon>Neolectales</taxon>
        <taxon>Neolectaceae</taxon>
        <taxon>Neolecta</taxon>
    </lineage>
</organism>
<dbReference type="Proteomes" id="UP000186594">
    <property type="component" value="Unassembled WGS sequence"/>
</dbReference>
<evidence type="ECO:0000256" key="5">
    <source>
        <dbReference type="ARBA" id="ARBA00022490"/>
    </source>
</evidence>
<keyword evidence="5 9" id="KW-0963">Cytoplasm</keyword>
<dbReference type="AlphaFoldDB" id="A0A1U7LUR7"/>
<evidence type="ECO:0000313" key="13">
    <source>
        <dbReference type="Proteomes" id="UP000186594"/>
    </source>
</evidence>
<keyword evidence="6" id="KW-0256">Endoplasmic reticulum</keyword>
<comment type="caution">
    <text evidence="12">The sequence shown here is derived from an EMBL/GenBank/DDBJ whole genome shotgun (WGS) entry which is preliminary data.</text>
</comment>
<evidence type="ECO:0000256" key="4">
    <source>
        <dbReference type="ARBA" id="ARBA00018350"/>
    </source>
</evidence>
<feature type="domain" description="Signal recognition particle SRP72 subunit RNA-binding" evidence="11">
    <location>
        <begin position="523"/>
        <end position="567"/>
    </location>
</feature>
<dbReference type="PIRSF" id="PIRSF038922">
    <property type="entry name" value="SRP72"/>
    <property type="match status" value="1"/>
</dbReference>
<comment type="subcellular location">
    <subcellularLocation>
        <location evidence="2 9">Cytoplasm</location>
    </subcellularLocation>
    <subcellularLocation>
        <location evidence="1">Endoplasmic reticulum</location>
    </subcellularLocation>
</comment>
<dbReference type="SUPFAM" id="SSF48452">
    <property type="entry name" value="TPR-like"/>
    <property type="match status" value="1"/>
</dbReference>
<dbReference type="GO" id="GO:0043022">
    <property type="term" value="F:ribosome binding"/>
    <property type="evidence" value="ECO:0007669"/>
    <property type="project" value="TreeGrafter"/>
</dbReference>
<name>A0A1U7LUR7_NEOID</name>
<dbReference type="InterPro" id="IPR026270">
    <property type="entry name" value="SRP72"/>
</dbReference>
<dbReference type="GO" id="GO:0005783">
    <property type="term" value="C:endoplasmic reticulum"/>
    <property type="evidence" value="ECO:0007669"/>
    <property type="project" value="UniProtKB-SubCell"/>
</dbReference>